<organism evidence="12 13">
    <name type="scientific">Gemmatimonas aurantiaca</name>
    <dbReference type="NCBI Taxonomy" id="173480"/>
    <lineage>
        <taxon>Bacteria</taxon>
        <taxon>Pseudomonadati</taxon>
        <taxon>Gemmatimonadota</taxon>
        <taxon>Gemmatimonadia</taxon>
        <taxon>Gemmatimonadales</taxon>
        <taxon>Gemmatimonadaceae</taxon>
        <taxon>Gemmatimonas</taxon>
    </lineage>
</organism>
<keyword evidence="8 10" id="KW-0717">Septation</keyword>
<proteinExistence type="inferred from homology"/>
<dbReference type="InterPro" id="IPR005225">
    <property type="entry name" value="Small_GTP-bd"/>
</dbReference>
<keyword evidence="4" id="KW-0479">Metal-binding</keyword>
<dbReference type="InterPro" id="IPR019987">
    <property type="entry name" value="GTP-bd_ribosome_bio_YsxC"/>
</dbReference>
<reference evidence="12 13" key="1">
    <citation type="journal article" date="2018" name="Nat. Biotechnol.">
        <title>A standardized bacterial taxonomy based on genome phylogeny substantially revises the tree of life.</title>
        <authorList>
            <person name="Parks D.H."/>
            <person name="Chuvochina M."/>
            <person name="Waite D.W."/>
            <person name="Rinke C."/>
            <person name="Skarshewski A."/>
            <person name="Chaumeil P.A."/>
            <person name="Hugenholtz P."/>
        </authorList>
    </citation>
    <scope>NUCLEOTIDE SEQUENCE [LARGE SCALE GENOMIC DNA]</scope>
    <source>
        <strain evidence="12">UBA8844</strain>
    </source>
</reference>
<keyword evidence="5 10" id="KW-0547">Nucleotide-binding</keyword>
<comment type="similarity">
    <text evidence="2 10">Belongs to the TRAFAC class TrmE-Era-EngA-EngB-Septin-like GTPase superfamily. EngB GTPase family.</text>
</comment>
<evidence type="ECO:0000256" key="1">
    <source>
        <dbReference type="ARBA" id="ARBA00001946"/>
    </source>
</evidence>
<evidence type="ECO:0000256" key="8">
    <source>
        <dbReference type="ARBA" id="ARBA00023210"/>
    </source>
</evidence>
<evidence type="ECO:0000256" key="10">
    <source>
        <dbReference type="HAMAP-Rule" id="MF_00321"/>
    </source>
</evidence>
<accession>A0A3D4VBQ2</accession>
<dbReference type="GO" id="GO:0005525">
    <property type="term" value="F:GTP binding"/>
    <property type="evidence" value="ECO:0007669"/>
    <property type="project" value="UniProtKB-UniRule"/>
</dbReference>
<dbReference type="GO" id="GO:0000917">
    <property type="term" value="P:division septum assembly"/>
    <property type="evidence" value="ECO:0007669"/>
    <property type="project" value="UniProtKB-KW"/>
</dbReference>
<dbReference type="GO" id="GO:0046872">
    <property type="term" value="F:metal ion binding"/>
    <property type="evidence" value="ECO:0007669"/>
    <property type="project" value="UniProtKB-KW"/>
</dbReference>
<dbReference type="PANTHER" id="PTHR11649">
    <property type="entry name" value="MSS1/TRME-RELATED GTP-BINDING PROTEIN"/>
    <property type="match status" value="1"/>
</dbReference>
<keyword evidence="9 10" id="KW-0131">Cell cycle</keyword>
<keyword evidence="6" id="KW-0460">Magnesium</keyword>
<keyword evidence="3 10" id="KW-0132">Cell division</keyword>
<dbReference type="AlphaFoldDB" id="A0A3D4VBQ2"/>
<dbReference type="CDD" id="cd01876">
    <property type="entry name" value="YihA_EngB"/>
    <property type="match status" value="1"/>
</dbReference>
<dbReference type="NCBIfam" id="TIGR00231">
    <property type="entry name" value="small_GTP"/>
    <property type="match status" value="1"/>
</dbReference>
<comment type="caution">
    <text evidence="12">The sequence shown here is derived from an EMBL/GenBank/DDBJ whole genome shotgun (WGS) entry which is preliminary data.</text>
</comment>
<name>A0A3D4VBQ2_9BACT</name>
<sequence length="217" mass="24243">MTESGTPTGTPDPMVIRHLEYLGPMATIDGWRPEITLPEIAFVGRSNVGKSSLLNKLMRRKSFARVSTTPGRTREIHFFDVNHQFVLADLPGYGYARISKERKAEWRPLIEGYLGTSPRLQGVVQLLDVRHDPTNDDYVMMDFLADVGVPTIVAITKIDKLKPAQARARVEELSKRLGLDADQVVPFSAHTGAGRDELASALMQLLAMPDWRTTEEE</sequence>
<dbReference type="InterPro" id="IPR027417">
    <property type="entry name" value="P-loop_NTPase"/>
</dbReference>
<dbReference type="InterPro" id="IPR030393">
    <property type="entry name" value="G_ENGB_dom"/>
</dbReference>
<keyword evidence="7 10" id="KW-0342">GTP-binding</keyword>
<evidence type="ECO:0000256" key="4">
    <source>
        <dbReference type="ARBA" id="ARBA00022723"/>
    </source>
</evidence>
<evidence type="ECO:0000313" key="12">
    <source>
        <dbReference type="EMBL" id="HCT58535.1"/>
    </source>
</evidence>
<gene>
    <name evidence="10" type="primary">engB</name>
    <name evidence="12" type="ORF">DGD08_15120</name>
</gene>
<evidence type="ECO:0000256" key="6">
    <source>
        <dbReference type="ARBA" id="ARBA00022842"/>
    </source>
</evidence>
<dbReference type="HAMAP" id="MF_00321">
    <property type="entry name" value="GTPase_EngB"/>
    <property type="match status" value="1"/>
</dbReference>
<evidence type="ECO:0000256" key="7">
    <source>
        <dbReference type="ARBA" id="ARBA00023134"/>
    </source>
</evidence>
<dbReference type="Gene3D" id="3.40.50.300">
    <property type="entry name" value="P-loop containing nucleotide triphosphate hydrolases"/>
    <property type="match status" value="1"/>
</dbReference>
<evidence type="ECO:0000256" key="9">
    <source>
        <dbReference type="ARBA" id="ARBA00023306"/>
    </source>
</evidence>
<dbReference type="PROSITE" id="PS51706">
    <property type="entry name" value="G_ENGB"/>
    <property type="match status" value="1"/>
</dbReference>
<dbReference type="InterPro" id="IPR006073">
    <property type="entry name" value="GTP-bd"/>
</dbReference>
<evidence type="ECO:0000256" key="3">
    <source>
        <dbReference type="ARBA" id="ARBA00022618"/>
    </source>
</evidence>
<evidence type="ECO:0000256" key="5">
    <source>
        <dbReference type="ARBA" id="ARBA00022741"/>
    </source>
</evidence>
<evidence type="ECO:0000256" key="2">
    <source>
        <dbReference type="ARBA" id="ARBA00009638"/>
    </source>
</evidence>
<dbReference type="Proteomes" id="UP000264071">
    <property type="component" value="Unassembled WGS sequence"/>
</dbReference>
<evidence type="ECO:0000313" key="13">
    <source>
        <dbReference type="Proteomes" id="UP000264071"/>
    </source>
</evidence>
<protein>
    <recommendedName>
        <fullName evidence="10">Probable GTP-binding protein EngB</fullName>
    </recommendedName>
</protein>
<dbReference type="Pfam" id="PF01926">
    <property type="entry name" value="MMR_HSR1"/>
    <property type="match status" value="1"/>
</dbReference>
<evidence type="ECO:0000259" key="11">
    <source>
        <dbReference type="PROSITE" id="PS51706"/>
    </source>
</evidence>
<comment type="function">
    <text evidence="10">Necessary for normal cell division and for the maintenance of normal septation.</text>
</comment>
<dbReference type="NCBIfam" id="TIGR03598">
    <property type="entry name" value="GTPase_YsxC"/>
    <property type="match status" value="1"/>
</dbReference>
<dbReference type="EMBL" id="DPIY01000010">
    <property type="protein sequence ID" value="HCT58535.1"/>
    <property type="molecule type" value="Genomic_DNA"/>
</dbReference>
<dbReference type="SUPFAM" id="SSF52540">
    <property type="entry name" value="P-loop containing nucleoside triphosphate hydrolases"/>
    <property type="match status" value="1"/>
</dbReference>
<dbReference type="PANTHER" id="PTHR11649:SF13">
    <property type="entry name" value="ENGB-TYPE G DOMAIN-CONTAINING PROTEIN"/>
    <property type="match status" value="1"/>
</dbReference>
<comment type="cofactor">
    <cofactor evidence="1">
        <name>Mg(2+)</name>
        <dbReference type="ChEBI" id="CHEBI:18420"/>
    </cofactor>
</comment>
<feature type="domain" description="EngB-type G" evidence="11">
    <location>
        <begin position="36"/>
        <end position="208"/>
    </location>
</feature>